<protein>
    <submittedName>
        <fullName evidence="6">DUF1232 domain-containing protein</fullName>
    </submittedName>
</protein>
<evidence type="ECO:0000256" key="3">
    <source>
        <dbReference type="ARBA" id="ARBA00022989"/>
    </source>
</evidence>
<comment type="caution">
    <text evidence="6">The sequence shown here is derived from an EMBL/GenBank/DDBJ whole genome shotgun (WGS) entry which is preliminary data.</text>
</comment>
<dbReference type="AlphaFoldDB" id="A0A6N7LUN1"/>
<accession>A0A6N7LUN1</accession>
<organism evidence="6 7">
    <name type="scientific">Alcanivorax sediminis</name>
    <dbReference type="NCBI Taxonomy" id="2663008"/>
    <lineage>
        <taxon>Bacteria</taxon>
        <taxon>Pseudomonadati</taxon>
        <taxon>Pseudomonadota</taxon>
        <taxon>Gammaproteobacteria</taxon>
        <taxon>Oceanospirillales</taxon>
        <taxon>Alcanivoracaceae</taxon>
        <taxon>Alcanivorax</taxon>
    </lineage>
</organism>
<dbReference type="Proteomes" id="UP000469421">
    <property type="component" value="Unassembled WGS sequence"/>
</dbReference>
<evidence type="ECO:0000259" key="5">
    <source>
        <dbReference type="Pfam" id="PF06803"/>
    </source>
</evidence>
<feature type="domain" description="DUF1232" evidence="5">
    <location>
        <begin position="70"/>
        <end position="104"/>
    </location>
</feature>
<evidence type="ECO:0000313" key="6">
    <source>
        <dbReference type="EMBL" id="MQX54042.1"/>
    </source>
</evidence>
<keyword evidence="4" id="KW-0472">Membrane</keyword>
<dbReference type="EMBL" id="WIRE01000001">
    <property type="protein sequence ID" value="MQX54042.1"/>
    <property type="molecule type" value="Genomic_DNA"/>
</dbReference>
<dbReference type="GO" id="GO:0012505">
    <property type="term" value="C:endomembrane system"/>
    <property type="evidence" value="ECO:0007669"/>
    <property type="project" value="UniProtKB-SubCell"/>
</dbReference>
<sequence>MNPFRRQSLARAGRILQSVSASRWLATLAGQRSEKLANRLGEGAGQLKLLALMLYDWAAGRYPNLPRTTLLSITGALVYFMMPLDAIPDPILALGLLDDLGVLAKVWQQCQADIVKYQDWKQDKEGETSEQ</sequence>
<proteinExistence type="predicted"/>
<comment type="subcellular location">
    <subcellularLocation>
        <location evidence="1">Endomembrane system</location>
        <topology evidence="1">Multi-pass membrane protein</topology>
    </subcellularLocation>
</comment>
<gene>
    <name evidence="6" type="ORF">GFN93_12345</name>
</gene>
<evidence type="ECO:0000313" key="7">
    <source>
        <dbReference type="Proteomes" id="UP000469421"/>
    </source>
</evidence>
<name>A0A6N7LUN1_9GAMM</name>
<evidence type="ECO:0000256" key="2">
    <source>
        <dbReference type="ARBA" id="ARBA00022692"/>
    </source>
</evidence>
<keyword evidence="3" id="KW-1133">Transmembrane helix</keyword>
<dbReference type="InterPro" id="IPR010652">
    <property type="entry name" value="DUF1232"/>
</dbReference>
<keyword evidence="2" id="KW-0812">Transmembrane</keyword>
<reference evidence="6 7" key="1">
    <citation type="submission" date="2019-10" db="EMBL/GenBank/DDBJ databases">
        <title>Alcanivorax sp.PA15-N-34 draft genome sequence.</title>
        <authorList>
            <person name="Liao X."/>
            <person name="Shao Z."/>
        </authorList>
    </citation>
    <scope>NUCLEOTIDE SEQUENCE [LARGE SCALE GENOMIC DNA]</scope>
    <source>
        <strain evidence="6 7">PA15-N-34</strain>
    </source>
</reference>
<keyword evidence="7" id="KW-1185">Reference proteome</keyword>
<dbReference type="Pfam" id="PF06803">
    <property type="entry name" value="DUF1232"/>
    <property type="match status" value="1"/>
</dbReference>
<evidence type="ECO:0000256" key="1">
    <source>
        <dbReference type="ARBA" id="ARBA00004127"/>
    </source>
</evidence>
<evidence type="ECO:0000256" key="4">
    <source>
        <dbReference type="ARBA" id="ARBA00023136"/>
    </source>
</evidence>